<reference evidence="2" key="1">
    <citation type="submission" date="2021-01" db="EMBL/GenBank/DDBJ databases">
        <authorList>
            <person name="Corre E."/>
            <person name="Pelletier E."/>
            <person name="Niang G."/>
            <person name="Scheremetjew M."/>
            <person name="Finn R."/>
            <person name="Kale V."/>
            <person name="Holt S."/>
            <person name="Cochrane G."/>
            <person name="Meng A."/>
            <person name="Brown T."/>
            <person name="Cohen L."/>
        </authorList>
    </citation>
    <scope>NUCLEOTIDE SEQUENCE</scope>
    <source>
        <strain evidence="2">SAG 36.94</strain>
    </source>
</reference>
<dbReference type="AlphaFoldDB" id="A0A7S1XE65"/>
<organism evidence="2">
    <name type="scientific">Compsopogon caeruleus</name>
    <dbReference type="NCBI Taxonomy" id="31354"/>
    <lineage>
        <taxon>Eukaryota</taxon>
        <taxon>Rhodophyta</taxon>
        <taxon>Compsopogonophyceae</taxon>
        <taxon>Compsopogonales</taxon>
        <taxon>Compsopogonaceae</taxon>
        <taxon>Compsopogon</taxon>
    </lineage>
</organism>
<feature type="domain" description="N-acetyltransferase" evidence="1">
    <location>
        <begin position="18"/>
        <end position="189"/>
    </location>
</feature>
<proteinExistence type="predicted"/>
<evidence type="ECO:0000313" key="2">
    <source>
        <dbReference type="EMBL" id="CAD9232393.1"/>
    </source>
</evidence>
<name>A0A7S1XE65_9RHOD</name>
<dbReference type="InterPro" id="IPR000182">
    <property type="entry name" value="GNAT_dom"/>
</dbReference>
<dbReference type="InterPro" id="IPR016181">
    <property type="entry name" value="Acyl_CoA_acyltransferase"/>
</dbReference>
<protein>
    <recommendedName>
        <fullName evidence="1">N-acetyltransferase domain-containing protein</fullName>
    </recommendedName>
</protein>
<dbReference type="EMBL" id="HBGH01008179">
    <property type="protein sequence ID" value="CAD9232393.1"/>
    <property type="molecule type" value="Transcribed_RNA"/>
</dbReference>
<dbReference type="GO" id="GO:0016747">
    <property type="term" value="F:acyltransferase activity, transferring groups other than amino-acyl groups"/>
    <property type="evidence" value="ECO:0007669"/>
    <property type="project" value="InterPro"/>
</dbReference>
<dbReference type="PROSITE" id="PS51186">
    <property type="entry name" value="GNAT"/>
    <property type="match status" value="1"/>
</dbReference>
<gene>
    <name evidence="2" type="ORF">CCAE0312_LOCUS4475</name>
</gene>
<evidence type="ECO:0000259" key="1">
    <source>
        <dbReference type="PROSITE" id="PS51186"/>
    </source>
</evidence>
<sequence length="226" mass="25714">MMKDSCGEAKQDQLGQVWRLRRAIEGDADEVVEMVNRCYRDGLSWSDESGLIGGPRVTIEEVLHVVRREWDEIIYVLEQVQDPKSNLLGCVRVSWSAKSFVGTLDRPHGHVGMLSVSPKAQSRGIGGFLLAWAEWICSSVGLMTNMSMEVLDARRDILPWYTSKGYQVTDQWRDAAEALGAFPYAIVHKPCRFLLLIKYMDQKPSIREHIEVLETRNNVCLEVQKC</sequence>
<dbReference type="CDD" id="cd04301">
    <property type="entry name" value="NAT_SF"/>
    <property type="match status" value="1"/>
</dbReference>
<dbReference type="Gene3D" id="3.40.630.30">
    <property type="match status" value="1"/>
</dbReference>
<accession>A0A7S1XE65</accession>
<dbReference type="SUPFAM" id="SSF55729">
    <property type="entry name" value="Acyl-CoA N-acyltransferases (Nat)"/>
    <property type="match status" value="1"/>
</dbReference>
<dbReference type="Pfam" id="PF13508">
    <property type="entry name" value="Acetyltransf_7"/>
    <property type="match status" value="1"/>
</dbReference>